<dbReference type="RefSeq" id="WP_093271470.1">
    <property type="nucleotide sequence ID" value="NZ_FNOK01000033.1"/>
</dbReference>
<gene>
    <name evidence="5" type="ORF">SAMN05216215_103368</name>
</gene>
<keyword evidence="3" id="KW-0804">Transcription</keyword>
<dbReference type="OrthoDB" id="7363114at2"/>
<protein>
    <submittedName>
        <fullName evidence="5">Regulatory protein, gntR family</fullName>
    </submittedName>
</protein>
<dbReference type="GO" id="GO:0003700">
    <property type="term" value="F:DNA-binding transcription factor activity"/>
    <property type="evidence" value="ECO:0007669"/>
    <property type="project" value="InterPro"/>
</dbReference>
<dbReference type="PANTHER" id="PTHR44846:SF17">
    <property type="entry name" value="GNTR-FAMILY TRANSCRIPTIONAL REGULATOR"/>
    <property type="match status" value="1"/>
</dbReference>
<accession>A0A1H3M5M1</accession>
<dbReference type="SMART" id="SM00345">
    <property type="entry name" value="HTH_GNTR"/>
    <property type="match status" value="1"/>
</dbReference>
<sequence length="281" mass="31716">MTELDPDDPRPPYQQVANALRATILTKKLMPGDKLASQAELAKRYGVARMTIQQALRILRDEGLVVSRQGSGVFVRERTERPVGLRPHLERAFEQADVTIDFAGFSGETLHGALTEPLDKIRSGRVRPESIRVRLLVPDTEVPWTLPARVGDMKDSPAFRKRASGIMQRHTLAIVDTVNEMGRLGLVADAKAELRVYPAVPLFKLYLINKSEAFFGYYPVREHVVQLDGEDTPIWDLMGKDATLFHHAAEPNDESLSALFIEQSQMWFDSIWSTVAREVRR</sequence>
<evidence type="ECO:0000313" key="5">
    <source>
        <dbReference type="EMBL" id="SDY72030.1"/>
    </source>
</evidence>
<dbReference type="Pfam" id="PF00392">
    <property type="entry name" value="GntR"/>
    <property type="match status" value="1"/>
</dbReference>
<name>A0A1H3M5M1_9PSEU</name>
<dbReference type="EMBL" id="FNOK01000033">
    <property type="protein sequence ID" value="SDY72030.1"/>
    <property type="molecule type" value="Genomic_DNA"/>
</dbReference>
<dbReference type="PANTHER" id="PTHR44846">
    <property type="entry name" value="MANNOSYL-D-GLYCERATE TRANSPORT/METABOLISM SYSTEM REPRESSOR MNGR-RELATED"/>
    <property type="match status" value="1"/>
</dbReference>
<reference evidence="6" key="1">
    <citation type="submission" date="2016-10" db="EMBL/GenBank/DDBJ databases">
        <authorList>
            <person name="Varghese N."/>
            <person name="Submissions S."/>
        </authorList>
    </citation>
    <scope>NUCLEOTIDE SEQUENCE [LARGE SCALE GENOMIC DNA]</scope>
    <source>
        <strain evidence="6">CGMCC 4.3530</strain>
    </source>
</reference>
<feature type="domain" description="HTH gntR-type" evidence="4">
    <location>
        <begin position="10"/>
        <end position="78"/>
    </location>
</feature>
<evidence type="ECO:0000256" key="2">
    <source>
        <dbReference type="ARBA" id="ARBA00023125"/>
    </source>
</evidence>
<dbReference type="Gene3D" id="1.10.10.10">
    <property type="entry name" value="Winged helix-like DNA-binding domain superfamily/Winged helix DNA-binding domain"/>
    <property type="match status" value="1"/>
</dbReference>
<dbReference type="InterPro" id="IPR036390">
    <property type="entry name" value="WH_DNA-bd_sf"/>
</dbReference>
<keyword evidence="2" id="KW-0238">DNA-binding</keyword>
<dbReference type="AlphaFoldDB" id="A0A1H3M5M1"/>
<keyword evidence="6" id="KW-1185">Reference proteome</keyword>
<proteinExistence type="predicted"/>
<dbReference type="InterPro" id="IPR000524">
    <property type="entry name" value="Tscrpt_reg_HTH_GntR"/>
</dbReference>
<dbReference type="CDD" id="cd07377">
    <property type="entry name" value="WHTH_GntR"/>
    <property type="match status" value="1"/>
</dbReference>
<dbReference type="PRINTS" id="PR00035">
    <property type="entry name" value="HTHGNTR"/>
</dbReference>
<evidence type="ECO:0000256" key="1">
    <source>
        <dbReference type="ARBA" id="ARBA00023015"/>
    </source>
</evidence>
<dbReference type="InterPro" id="IPR050679">
    <property type="entry name" value="Bact_HTH_transcr_reg"/>
</dbReference>
<dbReference type="SUPFAM" id="SSF46785">
    <property type="entry name" value="Winged helix' DNA-binding domain"/>
    <property type="match status" value="1"/>
</dbReference>
<dbReference type="Proteomes" id="UP000199529">
    <property type="component" value="Unassembled WGS sequence"/>
</dbReference>
<dbReference type="InterPro" id="IPR036388">
    <property type="entry name" value="WH-like_DNA-bd_sf"/>
</dbReference>
<dbReference type="PROSITE" id="PS50949">
    <property type="entry name" value="HTH_GNTR"/>
    <property type="match status" value="1"/>
</dbReference>
<dbReference type="GO" id="GO:0003677">
    <property type="term" value="F:DNA binding"/>
    <property type="evidence" value="ECO:0007669"/>
    <property type="project" value="UniProtKB-KW"/>
</dbReference>
<organism evidence="5 6">
    <name type="scientific">Saccharopolyspora shandongensis</name>
    <dbReference type="NCBI Taxonomy" id="418495"/>
    <lineage>
        <taxon>Bacteria</taxon>
        <taxon>Bacillati</taxon>
        <taxon>Actinomycetota</taxon>
        <taxon>Actinomycetes</taxon>
        <taxon>Pseudonocardiales</taxon>
        <taxon>Pseudonocardiaceae</taxon>
        <taxon>Saccharopolyspora</taxon>
    </lineage>
</organism>
<keyword evidence="1" id="KW-0805">Transcription regulation</keyword>
<evidence type="ECO:0000256" key="3">
    <source>
        <dbReference type="ARBA" id="ARBA00023163"/>
    </source>
</evidence>
<dbReference type="STRING" id="418495.SAMN05216215_103368"/>
<evidence type="ECO:0000259" key="4">
    <source>
        <dbReference type="PROSITE" id="PS50949"/>
    </source>
</evidence>
<evidence type="ECO:0000313" key="6">
    <source>
        <dbReference type="Proteomes" id="UP000199529"/>
    </source>
</evidence>
<dbReference type="GO" id="GO:0045892">
    <property type="term" value="P:negative regulation of DNA-templated transcription"/>
    <property type="evidence" value="ECO:0007669"/>
    <property type="project" value="TreeGrafter"/>
</dbReference>